<protein>
    <recommendedName>
        <fullName evidence="15">AA9 family lytic polysaccharide monooxygenase</fullName>
        <ecNumber evidence="15">1.14.99.56</ecNumber>
    </recommendedName>
    <alternativeName>
        <fullName evidence="15">Endo-beta-1,4-glucanase</fullName>
    </alternativeName>
    <alternativeName>
        <fullName evidence="15">Glycosyl hydrolase 61 family protein</fullName>
    </alternativeName>
</protein>
<dbReference type="InterPro" id="IPR000254">
    <property type="entry name" value="CBD"/>
</dbReference>
<evidence type="ECO:0000256" key="9">
    <source>
        <dbReference type="ARBA" id="ARBA00023033"/>
    </source>
</evidence>
<keyword evidence="19" id="KW-1185">Reference proteome</keyword>
<dbReference type="GO" id="GO:0030248">
    <property type="term" value="F:cellulose binding"/>
    <property type="evidence" value="ECO:0007669"/>
    <property type="project" value="UniProtKB-UniRule"/>
</dbReference>
<dbReference type="AlphaFoldDB" id="A0A8K0VUW9"/>
<evidence type="ECO:0000256" key="1">
    <source>
        <dbReference type="ARBA" id="ARBA00001973"/>
    </source>
</evidence>
<dbReference type="Pfam" id="PF03443">
    <property type="entry name" value="AA9"/>
    <property type="match status" value="1"/>
</dbReference>
<dbReference type="EC" id="1.14.99.56" evidence="15"/>
<evidence type="ECO:0000256" key="16">
    <source>
        <dbReference type="SAM" id="SignalP"/>
    </source>
</evidence>
<dbReference type="PROSITE" id="PS51164">
    <property type="entry name" value="CBM1_2"/>
    <property type="match status" value="1"/>
</dbReference>
<evidence type="ECO:0000256" key="4">
    <source>
        <dbReference type="ARBA" id="ARBA00022723"/>
    </source>
</evidence>
<dbReference type="GO" id="GO:0030245">
    <property type="term" value="P:cellulose catabolic process"/>
    <property type="evidence" value="ECO:0007669"/>
    <property type="project" value="UniProtKB-UniRule"/>
</dbReference>
<evidence type="ECO:0000259" key="17">
    <source>
        <dbReference type="PROSITE" id="PS51164"/>
    </source>
</evidence>
<evidence type="ECO:0000256" key="15">
    <source>
        <dbReference type="RuleBase" id="RU368122"/>
    </source>
</evidence>
<dbReference type="SMART" id="SM00236">
    <property type="entry name" value="fCBD"/>
    <property type="match status" value="1"/>
</dbReference>
<keyword evidence="6 15" id="KW-0136">Cellulose degradation</keyword>
<comment type="cofactor">
    <cofactor evidence="1">
        <name>Cu(2+)</name>
        <dbReference type="ChEBI" id="CHEBI:29036"/>
    </cofactor>
</comment>
<organism evidence="18 19">
    <name type="scientific">Paraphoma chrysanthemicola</name>
    <dbReference type="NCBI Taxonomy" id="798071"/>
    <lineage>
        <taxon>Eukaryota</taxon>
        <taxon>Fungi</taxon>
        <taxon>Dikarya</taxon>
        <taxon>Ascomycota</taxon>
        <taxon>Pezizomycotina</taxon>
        <taxon>Dothideomycetes</taxon>
        <taxon>Pleosporomycetidae</taxon>
        <taxon>Pleosporales</taxon>
        <taxon>Pleosporineae</taxon>
        <taxon>Phaeosphaeriaceae</taxon>
        <taxon>Paraphoma</taxon>
    </lineage>
</organism>
<comment type="caution">
    <text evidence="18">The sequence shown here is derived from an EMBL/GenBank/DDBJ whole genome shotgun (WGS) entry which is preliminary data.</text>
</comment>
<evidence type="ECO:0000256" key="13">
    <source>
        <dbReference type="ARBA" id="ARBA00044502"/>
    </source>
</evidence>
<dbReference type="SUPFAM" id="SSF57180">
    <property type="entry name" value="Cellulose-binding domain"/>
    <property type="match status" value="1"/>
</dbReference>
<dbReference type="GO" id="GO:0046872">
    <property type="term" value="F:metal ion binding"/>
    <property type="evidence" value="ECO:0007669"/>
    <property type="project" value="UniProtKB-KW"/>
</dbReference>
<keyword evidence="4" id="KW-0479">Metal-binding</keyword>
<comment type="function">
    <text evidence="15">Lytic polysaccharide monooxygenase (LMPO) that depolymerizes crystalline and amorphous polysaccharides via the oxidation of scissile alpha- or beta-(1-4)-glycosidic bonds, yielding C1 and/or C4 oxidation products. Catalysis by LPMOs requires the reduction of the active-site copper from Cu(II) to Cu(I) by a reducing agent and H(2)O(2) or O(2) as a cosubstrate.</text>
</comment>
<keyword evidence="12 15" id="KW-0624">Polysaccharide degradation</keyword>
<evidence type="ECO:0000256" key="12">
    <source>
        <dbReference type="ARBA" id="ARBA00023326"/>
    </source>
</evidence>
<dbReference type="Proteomes" id="UP000813461">
    <property type="component" value="Unassembled WGS sequence"/>
</dbReference>
<keyword evidence="11 15" id="KW-0119">Carbohydrate metabolism</keyword>
<keyword evidence="10 15" id="KW-1015">Disulfide bond</keyword>
<comment type="domain">
    <text evidence="15">Has a modular structure: an endo-beta-1,4-glucanase catalytic module at the N-terminus, a linker rich in serines and threonines, and a C-terminal carbohydrate-binding module (CBM).</text>
</comment>
<keyword evidence="9" id="KW-0503">Monooxygenase</keyword>
<name>A0A8K0VUW9_9PLEO</name>
<dbReference type="GO" id="GO:0005576">
    <property type="term" value="C:extracellular region"/>
    <property type="evidence" value="ECO:0007669"/>
    <property type="project" value="UniProtKB-SubCell"/>
</dbReference>
<accession>A0A8K0VUW9</accession>
<keyword evidence="3 15" id="KW-0964">Secreted</keyword>
<feature type="chain" id="PRO_5035429400" description="AA9 family lytic polysaccharide monooxygenase" evidence="16">
    <location>
        <begin position="20"/>
        <end position="332"/>
    </location>
</feature>
<keyword evidence="5 16" id="KW-0732">Signal</keyword>
<dbReference type="OrthoDB" id="3238762at2759"/>
<gene>
    <name evidence="18" type="ORF">FB567DRAFT_140256</name>
</gene>
<sequence>MKGTQVLAGVAAFASTVVGHATFQDLWVNGKDQQGTCARLPTSNSPVTDVTSDNIRCNVNQGAAAAKCSVAAGGTVTIEMHQQANDRSCSNEAIGGAHYGPVLVYLSKVADAATADGSSSFFKIFQDTWGKNPSGSSGSDDYWGTKDLNTNCGKMDVKIPSGLAPGDYLLRAEAIALHSASGLNGAQFYITCYQITVTGGGSTNPSGVAFPGAYKATDPGIQINIYQNLATYVAPGPAVIPGGTEAVAGKAGSVVTATAGSPSQPTTSVTKGVVSSTLATSAKTTSAQPASTPGGCSVAKYGQCGGIGFTGCTACASGSTCHAQSDYYYQCT</sequence>
<evidence type="ECO:0000256" key="14">
    <source>
        <dbReference type="ARBA" id="ARBA00045077"/>
    </source>
</evidence>
<dbReference type="Pfam" id="PF00734">
    <property type="entry name" value="CBM_1"/>
    <property type="match status" value="1"/>
</dbReference>
<dbReference type="PANTHER" id="PTHR33353:SF9">
    <property type="entry name" value="ENDOGLUCANASE II"/>
    <property type="match status" value="1"/>
</dbReference>
<dbReference type="InterPro" id="IPR005103">
    <property type="entry name" value="AA9_LPMO"/>
</dbReference>
<proteinExistence type="inferred from homology"/>
<evidence type="ECO:0000256" key="6">
    <source>
        <dbReference type="ARBA" id="ARBA00023001"/>
    </source>
</evidence>
<dbReference type="CDD" id="cd21175">
    <property type="entry name" value="LPMO_AA9"/>
    <property type="match status" value="1"/>
</dbReference>
<comment type="similarity">
    <text evidence="13">Belongs to the polysaccharide monooxygenase AA9 family.</text>
</comment>
<comment type="catalytic activity">
    <reaction evidence="14 15">
        <text>[(1-&gt;4)-beta-D-glucosyl]n+m + reduced acceptor + O2 = 4-dehydro-beta-D-glucosyl-[(1-&gt;4)-beta-D-glucosyl]n-1 + [(1-&gt;4)-beta-D-glucosyl]m + acceptor + H2O.</text>
        <dbReference type="EC" id="1.14.99.56"/>
    </reaction>
</comment>
<keyword evidence="8" id="KW-0186">Copper</keyword>
<dbReference type="GO" id="GO:0008810">
    <property type="term" value="F:cellulase activity"/>
    <property type="evidence" value="ECO:0007669"/>
    <property type="project" value="UniProtKB-UniRule"/>
</dbReference>
<feature type="signal peptide" evidence="16">
    <location>
        <begin position="1"/>
        <end position="19"/>
    </location>
</feature>
<evidence type="ECO:0000256" key="10">
    <source>
        <dbReference type="ARBA" id="ARBA00023157"/>
    </source>
</evidence>
<dbReference type="GO" id="GO:0004497">
    <property type="term" value="F:monooxygenase activity"/>
    <property type="evidence" value="ECO:0007669"/>
    <property type="project" value="UniProtKB-KW"/>
</dbReference>
<dbReference type="InterPro" id="IPR035971">
    <property type="entry name" value="CBD_sf"/>
</dbReference>
<evidence type="ECO:0000256" key="3">
    <source>
        <dbReference type="ARBA" id="ARBA00022525"/>
    </source>
</evidence>
<dbReference type="Gene3D" id="2.70.50.70">
    <property type="match status" value="1"/>
</dbReference>
<evidence type="ECO:0000256" key="2">
    <source>
        <dbReference type="ARBA" id="ARBA00004613"/>
    </source>
</evidence>
<dbReference type="EMBL" id="JAGMVJ010000018">
    <property type="protein sequence ID" value="KAH7077036.1"/>
    <property type="molecule type" value="Genomic_DNA"/>
</dbReference>
<feature type="domain" description="CBM1" evidence="17">
    <location>
        <begin position="296"/>
        <end position="332"/>
    </location>
</feature>
<reference evidence="18" key="1">
    <citation type="journal article" date="2021" name="Nat. Commun.">
        <title>Genetic determinants of endophytism in the Arabidopsis root mycobiome.</title>
        <authorList>
            <person name="Mesny F."/>
            <person name="Miyauchi S."/>
            <person name="Thiergart T."/>
            <person name="Pickel B."/>
            <person name="Atanasova L."/>
            <person name="Karlsson M."/>
            <person name="Huettel B."/>
            <person name="Barry K.W."/>
            <person name="Haridas S."/>
            <person name="Chen C."/>
            <person name="Bauer D."/>
            <person name="Andreopoulos W."/>
            <person name="Pangilinan J."/>
            <person name="LaButti K."/>
            <person name="Riley R."/>
            <person name="Lipzen A."/>
            <person name="Clum A."/>
            <person name="Drula E."/>
            <person name="Henrissat B."/>
            <person name="Kohler A."/>
            <person name="Grigoriev I.V."/>
            <person name="Martin F.M."/>
            <person name="Hacquard S."/>
        </authorList>
    </citation>
    <scope>NUCLEOTIDE SEQUENCE</scope>
    <source>
        <strain evidence="18">MPI-SDFR-AT-0120</strain>
    </source>
</reference>
<dbReference type="PANTHER" id="PTHR33353">
    <property type="entry name" value="PUTATIVE (AFU_ORTHOLOGUE AFUA_1G12560)-RELATED"/>
    <property type="match status" value="1"/>
</dbReference>
<keyword evidence="7" id="KW-0560">Oxidoreductase</keyword>
<evidence type="ECO:0000256" key="7">
    <source>
        <dbReference type="ARBA" id="ARBA00023002"/>
    </source>
</evidence>
<dbReference type="PROSITE" id="PS00562">
    <property type="entry name" value="CBM1_1"/>
    <property type="match status" value="1"/>
</dbReference>
<dbReference type="InterPro" id="IPR049892">
    <property type="entry name" value="AA9"/>
</dbReference>
<evidence type="ECO:0000313" key="18">
    <source>
        <dbReference type="EMBL" id="KAH7077036.1"/>
    </source>
</evidence>
<evidence type="ECO:0000256" key="8">
    <source>
        <dbReference type="ARBA" id="ARBA00023008"/>
    </source>
</evidence>
<comment type="subcellular location">
    <subcellularLocation>
        <location evidence="2 15">Secreted</location>
    </subcellularLocation>
</comment>
<keyword evidence="18" id="KW-0378">Hydrolase</keyword>
<evidence type="ECO:0000256" key="5">
    <source>
        <dbReference type="ARBA" id="ARBA00022729"/>
    </source>
</evidence>
<evidence type="ECO:0000313" key="19">
    <source>
        <dbReference type="Proteomes" id="UP000813461"/>
    </source>
</evidence>
<evidence type="ECO:0000256" key="11">
    <source>
        <dbReference type="ARBA" id="ARBA00023277"/>
    </source>
</evidence>